<keyword evidence="9" id="KW-0472">Membrane</keyword>
<organism evidence="12 13">
    <name type="scientific">Streptomyces bathyalis</name>
    <dbReference type="NCBI Taxonomy" id="2710756"/>
    <lineage>
        <taxon>Bacteria</taxon>
        <taxon>Bacillati</taxon>
        <taxon>Actinomycetota</taxon>
        <taxon>Actinomycetes</taxon>
        <taxon>Kitasatosporales</taxon>
        <taxon>Streptomycetaceae</taxon>
        <taxon>Streptomyces</taxon>
    </lineage>
</organism>
<dbReference type="InterPro" id="IPR050482">
    <property type="entry name" value="Sensor_HK_TwoCompSys"/>
</dbReference>
<dbReference type="SUPFAM" id="SSF55874">
    <property type="entry name" value="ATPase domain of HSP90 chaperone/DNA topoisomerase II/histidine kinase"/>
    <property type="match status" value="1"/>
</dbReference>
<evidence type="ECO:0000256" key="2">
    <source>
        <dbReference type="ARBA" id="ARBA00012438"/>
    </source>
</evidence>
<gene>
    <name evidence="12" type="ORF">G4Z16_23685</name>
</gene>
<feature type="domain" description="Signal transduction histidine kinase subgroup 3 dimerisation and phosphoacceptor" evidence="11">
    <location>
        <begin position="180"/>
        <end position="248"/>
    </location>
</feature>
<protein>
    <recommendedName>
        <fullName evidence="2">histidine kinase</fullName>
        <ecNumber evidence="2">2.7.13.3</ecNumber>
    </recommendedName>
</protein>
<dbReference type="EC" id="2.7.13.3" evidence="2"/>
<evidence type="ECO:0000256" key="5">
    <source>
        <dbReference type="ARBA" id="ARBA00022741"/>
    </source>
</evidence>
<keyword evidence="6 12" id="KW-0418">Kinase</keyword>
<dbReference type="RefSeq" id="WP_197352689.1">
    <property type="nucleotide sequence ID" value="NZ_CP048882.1"/>
</dbReference>
<evidence type="ECO:0000259" key="11">
    <source>
        <dbReference type="Pfam" id="PF07730"/>
    </source>
</evidence>
<keyword evidence="13" id="KW-1185">Reference proteome</keyword>
<dbReference type="GO" id="GO:0016020">
    <property type="term" value="C:membrane"/>
    <property type="evidence" value="ECO:0007669"/>
    <property type="project" value="InterPro"/>
</dbReference>
<evidence type="ECO:0000256" key="4">
    <source>
        <dbReference type="ARBA" id="ARBA00022679"/>
    </source>
</evidence>
<dbReference type="Proteomes" id="UP000595046">
    <property type="component" value="Chromosome"/>
</dbReference>
<evidence type="ECO:0000256" key="8">
    <source>
        <dbReference type="ARBA" id="ARBA00023012"/>
    </source>
</evidence>
<evidence type="ECO:0000256" key="7">
    <source>
        <dbReference type="ARBA" id="ARBA00022840"/>
    </source>
</evidence>
<keyword evidence="9" id="KW-1133">Transmembrane helix</keyword>
<dbReference type="KEGG" id="sbat:G4Z16_23685"/>
<evidence type="ECO:0000256" key="1">
    <source>
        <dbReference type="ARBA" id="ARBA00000085"/>
    </source>
</evidence>
<keyword evidence="8" id="KW-0902">Two-component regulatory system</keyword>
<evidence type="ECO:0000256" key="9">
    <source>
        <dbReference type="SAM" id="Phobius"/>
    </source>
</evidence>
<dbReference type="InterPro" id="IPR003594">
    <property type="entry name" value="HATPase_dom"/>
</dbReference>
<dbReference type="GO" id="GO:0046983">
    <property type="term" value="F:protein dimerization activity"/>
    <property type="evidence" value="ECO:0007669"/>
    <property type="project" value="InterPro"/>
</dbReference>
<evidence type="ECO:0000313" key="13">
    <source>
        <dbReference type="Proteomes" id="UP000595046"/>
    </source>
</evidence>
<keyword evidence="7" id="KW-0067">ATP-binding</keyword>
<dbReference type="Gene3D" id="1.20.5.1930">
    <property type="match status" value="1"/>
</dbReference>
<dbReference type="PANTHER" id="PTHR24421">
    <property type="entry name" value="NITRATE/NITRITE SENSOR PROTEIN NARX-RELATED"/>
    <property type="match status" value="1"/>
</dbReference>
<feature type="transmembrane region" description="Helical" evidence="9">
    <location>
        <begin position="12"/>
        <end position="29"/>
    </location>
</feature>
<comment type="catalytic activity">
    <reaction evidence="1">
        <text>ATP + protein L-histidine = ADP + protein N-phospho-L-histidine.</text>
        <dbReference type="EC" id="2.7.13.3"/>
    </reaction>
</comment>
<keyword evidence="9" id="KW-0812">Transmembrane</keyword>
<dbReference type="InterPro" id="IPR036890">
    <property type="entry name" value="HATPase_C_sf"/>
</dbReference>
<evidence type="ECO:0000256" key="3">
    <source>
        <dbReference type="ARBA" id="ARBA00022553"/>
    </source>
</evidence>
<evidence type="ECO:0000313" key="12">
    <source>
        <dbReference type="EMBL" id="QPP08911.1"/>
    </source>
</evidence>
<dbReference type="EMBL" id="CP048882">
    <property type="protein sequence ID" value="QPP08911.1"/>
    <property type="molecule type" value="Genomic_DNA"/>
</dbReference>
<dbReference type="CDD" id="cd16917">
    <property type="entry name" value="HATPase_UhpB-NarQ-NarX-like"/>
    <property type="match status" value="1"/>
</dbReference>
<keyword evidence="4" id="KW-0808">Transferase</keyword>
<evidence type="ECO:0000256" key="6">
    <source>
        <dbReference type="ARBA" id="ARBA00022777"/>
    </source>
</evidence>
<dbReference type="GO" id="GO:0005524">
    <property type="term" value="F:ATP binding"/>
    <property type="evidence" value="ECO:0007669"/>
    <property type="project" value="UniProtKB-KW"/>
</dbReference>
<feature type="transmembrane region" description="Helical" evidence="9">
    <location>
        <begin position="36"/>
        <end position="54"/>
    </location>
</feature>
<name>A0A7T1T9J7_9ACTN</name>
<dbReference type="Pfam" id="PF02518">
    <property type="entry name" value="HATPase_c"/>
    <property type="match status" value="1"/>
</dbReference>
<keyword evidence="5" id="KW-0547">Nucleotide-binding</keyword>
<accession>A0A7T1T9J7</accession>
<dbReference type="Gene3D" id="3.30.565.10">
    <property type="entry name" value="Histidine kinase-like ATPase, C-terminal domain"/>
    <property type="match status" value="1"/>
</dbReference>
<feature type="domain" description="Histidine kinase/HSP90-like ATPase" evidence="10">
    <location>
        <begin position="301"/>
        <end position="390"/>
    </location>
</feature>
<dbReference type="Pfam" id="PF07730">
    <property type="entry name" value="HisKA_3"/>
    <property type="match status" value="1"/>
</dbReference>
<evidence type="ECO:0000259" key="10">
    <source>
        <dbReference type="Pfam" id="PF02518"/>
    </source>
</evidence>
<dbReference type="InterPro" id="IPR011712">
    <property type="entry name" value="Sig_transdc_His_kin_sub3_dim/P"/>
</dbReference>
<sequence>MLRAFSSLPLHRQVLLVTTAGVLLGFIALEGRDTEFIPTAAATVVTGALCWAALAVPLELLPRCAALAVTASAALSVVSANLSQRPEHTPGLLELCALLALVARAVRHLRPVKAQTVVAAAGIAAGLVPLRLSDVNAEHLNLLETALFFCVLVAIPAGLSLRLRDRLRARERESIREAQRLEYARDLHDFVAHHVTAIVTQTRAARFTAKQGREQDPAELDEMLAGIENAASQSLSSMRGMVSVLRSTTPPQAPPEEELPQVLGRAAEAFSATGPPPVKVDVDAGLSARPLPPWLVGVAHGVVREALTNARRYAPGATSVVVAARPRPDSPHMLELTVTDDGGASGEPSDVGGGFGLKGLAERVEGVGGSLTAGPREDAGWSVEACLPLPSAT</sequence>
<keyword evidence="3" id="KW-0597">Phosphoprotein</keyword>
<dbReference type="AlphaFoldDB" id="A0A7T1T9J7"/>
<dbReference type="PANTHER" id="PTHR24421:SF10">
    <property type="entry name" value="NITRATE_NITRITE SENSOR PROTEIN NARQ"/>
    <property type="match status" value="1"/>
</dbReference>
<dbReference type="GO" id="GO:0000155">
    <property type="term" value="F:phosphorelay sensor kinase activity"/>
    <property type="evidence" value="ECO:0007669"/>
    <property type="project" value="InterPro"/>
</dbReference>
<reference evidence="13" key="1">
    <citation type="submission" date="2020-02" db="EMBL/GenBank/DDBJ databases">
        <title>Streptomyces sp. ASO4wet.</title>
        <authorList>
            <person name="Risdian C."/>
            <person name="Landwehr W."/>
            <person name="Schupp P."/>
            <person name="Wink J."/>
        </authorList>
    </citation>
    <scope>NUCLEOTIDE SEQUENCE [LARGE SCALE GENOMIC DNA]</scope>
    <source>
        <strain evidence="13">ASO4wet</strain>
    </source>
</reference>
<proteinExistence type="predicted"/>